<evidence type="ECO:0000313" key="8">
    <source>
        <dbReference type="Proteomes" id="UP000708208"/>
    </source>
</evidence>
<feature type="transmembrane region" description="Helical" evidence="6">
    <location>
        <begin position="9"/>
        <end position="32"/>
    </location>
</feature>
<name>A0A8J2J3P0_9HEXA</name>
<feature type="compositionally biased region" description="Polar residues" evidence="5">
    <location>
        <begin position="306"/>
        <end position="317"/>
    </location>
</feature>
<dbReference type="GO" id="GO:0016020">
    <property type="term" value="C:membrane"/>
    <property type="evidence" value="ECO:0007669"/>
    <property type="project" value="UniProtKB-SubCell"/>
</dbReference>
<evidence type="ECO:0000256" key="5">
    <source>
        <dbReference type="SAM" id="MobiDB-lite"/>
    </source>
</evidence>
<dbReference type="OrthoDB" id="6350804at2759"/>
<keyword evidence="2 6" id="KW-0812">Transmembrane</keyword>
<feature type="transmembrane region" description="Helical" evidence="6">
    <location>
        <begin position="44"/>
        <end position="66"/>
    </location>
</feature>
<feature type="transmembrane region" description="Helical" evidence="6">
    <location>
        <begin position="78"/>
        <end position="98"/>
    </location>
</feature>
<dbReference type="AlphaFoldDB" id="A0A8J2J3P0"/>
<dbReference type="InterPro" id="IPR018499">
    <property type="entry name" value="Tetraspanin/Peripherin"/>
</dbReference>
<evidence type="ECO:0000313" key="7">
    <source>
        <dbReference type="EMBL" id="CAG7688167.1"/>
    </source>
</evidence>
<comment type="caution">
    <text evidence="7">The sequence shown here is derived from an EMBL/GenBank/DDBJ whole genome shotgun (WGS) entry which is preliminary data.</text>
</comment>
<keyword evidence="4 6" id="KW-0472">Membrane</keyword>
<evidence type="ECO:0008006" key="9">
    <source>
        <dbReference type="Google" id="ProtNLM"/>
    </source>
</evidence>
<feature type="region of interest" description="Disordered" evidence="5">
    <location>
        <begin position="270"/>
        <end position="317"/>
    </location>
</feature>
<protein>
    <recommendedName>
        <fullName evidence="9">Tetraspanin</fullName>
    </recommendedName>
</protein>
<dbReference type="Pfam" id="PF00335">
    <property type="entry name" value="Tetraspanin"/>
    <property type="match status" value="1"/>
</dbReference>
<dbReference type="EMBL" id="CAJVCH010020028">
    <property type="protein sequence ID" value="CAG7688167.1"/>
    <property type="molecule type" value="Genomic_DNA"/>
</dbReference>
<keyword evidence="3 6" id="KW-1133">Transmembrane helix</keyword>
<comment type="subcellular location">
    <subcellularLocation>
        <location evidence="1">Membrane</location>
        <topology evidence="1">Multi-pass membrane protein</topology>
    </subcellularLocation>
</comment>
<dbReference type="Proteomes" id="UP000708208">
    <property type="component" value="Unassembled WGS sequence"/>
</dbReference>
<evidence type="ECO:0000256" key="3">
    <source>
        <dbReference type="ARBA" id="ARBA00022989"/>
    </source>
</evidence>
<proteinExistence type="predicted"/>
<organism evidence="7 8">
    <name type="scientific">Allacma fusca</name>
    <dbReference type="NCBI Taxonomy" id="39272"/>
    <lineage>
        <taxon>Eukaryota</taxon>
        <taxon>Metazoa</taxon>
        <taxon>Ecdysozoa</taxon>
        <taxon>Arthropoda</taxon>
        <taxon>Hexapoda</taxon>
        <taxon>Collembola</taxon>
        <taxon>Symphypleona</taxon>
        <taxon>Sminthuridae</taxon>
        <taxon>Allacma</taxon>
    </lineage>
</organism>
<keyword evidence="8" id="KW-1185">Reference proteome</keyword>
<accession>A0A8J2J3P0</accession>
<reference evidence="7" key="1">
    <citation type="submission" date="2021-06" db="EMBL/GenBank/DDBJ databases">
        <authorList>
            <person name="Hodson N. C."/>
            <person name="Mongue J. A."/>
            <person name="Jaron S. K."/>
        </authorList>
    </citation>
    <scope>NUCLEOTIDE SEQUENCE</scope>
</reference>
<evidence type="ECO:0000256" key="4">
    <source>
        <dbReference type="ARBA" id="ARBA00023136"/>
    </source>
</evidence>
<sequence length="317" mass="34671">MCYNYRQPALLIFVFITFVALGVLIMQVNYFISYGPMTLGQENGYYMSFAGNSLIVVVCLSSTMLLSAEGRRAYLPCLFNLGFGLASALILASAILFFDNPPETPSMQTYVLHKFIESNENTPLLDRLQDHEDDELGVLGCCGVMGYLDYTVSNHDGSLLNVTHIHVPDTCCVHITPGCGKNLDYPRPHALGDNKIHQKGCLEGGIDNFMKRLDYLTYGFYHYIAYTVLTVLFCALASMASFNILYFCSEGEDVILEGFFRRQKEPNSVVEAADSGDADKVNSTRDIGSTDTVGPGFGDAEDGVLSGTSTGNGAAQH</sequence>
<gene>
    <name evidence="7" type="ORF">AFUS01_LOCUS3335</name>
</gene>
<evidence type="ECO:0000256" key="6">
    <source>
        <dbReference type="SAM" id="Phobius"/>
    </source>
</evidence>
<evidence type="ECO:0000256" key="1">
    <source>
        <dbReference type="ARBA" id="ARBA00004141"/>
    </source>
</evidence>
<evidence type="ECO:0000256" key="2">
    <source>
        <dbReference type="ARBA" id="ARBA00022692"/>
    </source>
</evidence>
<feature type="transmembrane region" description="Helical" evidence="6">
    <location>
        <begin position="220"/>
        <end position="246"/>
    </location>
</feature>